<dbReference type="AlphaFoldDB" id="A0A427XSL3"/>
<organism evidence="4 5">
    <name type="scientific">Apiotrichum porosum</name>
    <dbReference type="NCBI Taxonomy" id="105984"/>
    <lineage>
        <taxon>Eukaryota</taxon>
        <taxon>Fungi</taxon>
        <taxon>Dikarya</taxon>
        <taxon>Basidiomycota</taxon>
        <taxon>Agaricomycotina</taxon>
        <taxon>Tremellomycetes</taxon>
        <taxon>Trichosporonales</taxon>
        <taxon>Trichosporonaceae</taxon>
        <taxon>Apiotrichum</taxon>
    </lineage>
</organism>
<gene>
    <name evidence="4" type="ORF">EHS24_007932</name>
</gene>
<comment type="caution">
    <text evidence="4">The sequence shown here is derived from an EMBL/GenBank/DDBJ whole genome shotgun (WGS) entry which is preliminary data.</text>
</comment>
<keyword evidence="5" id="KW-1185">Reference proteome</keyword>
<accession>A0A427XSL3</accession>
<feature type="compositionally biased region" description="Low complexity" evidence="2">
    <location>
        <begin position="105"/>
        <end position="116"/>
    </location>
</feature>
<dbReference type="OrthoDB" id="2428527at2759"/>
<feature type="compositionally biased region" description="Low complexity" evidence="2">
    <location>
        <begin position="681"/>
        <end position="692"/>
    </location>
</feature>
<proteinExistence type="predicted"/>
<dbReference type="GO" id="GO:0003677">
    <property type="term" value="F:DNA binding"/>
    <property type="evidence" value="ECO:0007669"/>
    <property type="project" value="InterPro"/>
</dbReference>
<feature type="region of interest" description="Disordered" evidence="2">
    <location>
        <begin position="170"/>
        <end position="190"/>
    </location>
</feature>
<feature type="compositionally biased region" description="Low complexity" evidence="2">
    <location>
        <begin position="170"/>
        <end position="185"/>
    </location>
</feature>
<feature type="compositionally biased region" description="Basic and acidic residues" evidence="2">
    <location>
        <begin position="266"/>
        <end position="279"/>
    </location>
</feature>
<protein>
    <recommendedName>
        <fullName evidence="3">Xylanolytic transcriptional activator regulatory domain-containing protein</fullName>
    </recommendedName>
</protein>
<reference evidence="4 5" key="1">
    <citation type="submission" date="2018-11" db="EMBL/GenBank/DDBJ databases">
        <title>Genome sequence of Apiotrichum porosum DSM 27194.</title>
        <authorList>
            <person name="Aliyu H."/>
            <person name="Gorte O."/>
            <person name="Ochsenreither K."/>
        </authorList>
    </citation>
    <scope>NUCLEOTIDE SEQUENCE [LARGE SCALE GENOMIC DNA]</scope>
    <source>
        <strain evidence="4 5">DSM 27194</strain>
    </source>
</reference>
<evidence type="ECO:0000259" key="3">
    <source>
        <dbReference type="SMART" id="SM00906"/>
    </source>
</evidence>
<evidence type="ECO:0000313" key="4">
    <source>
        <dbReference type="EMBL" id="RSH81741.1"/>
    </source>
</evidence>
<sequence length="889" mass="95202">MPDISPASLGESSRSGAADPSPSGADSSTDVGGSSSKRAGNEAAKDEDPGSPPPKKQKFSRSRTACLQWPTEDGRSSKARLQRYRSAQIQAMGGRGDIDMKPDLGAVPTSGSSGVAVASGVGSVAPQDLLGEGWLDRLLAGGSPAYSNATAGASSTTPRAPFQQFTNPIVPQQQQQQPQRFPFSPTGGGAAESQFAAPLGMPAQVSTPGFFQQFANQNSVDPAQFVWAVSSRLPTVEEGSPNDERSIASDPSPANMDPVQRAARQAARDAKDKREEGKTVKVSWWRPHGQTAIAPGLKKITLKVRVNTPQDTWQKASPQVTVPGPGDTPQELITTDGMPSVIIMRHLLDVFMTHFGSQFPFSTHPAIALPDLQPYEYGNVFYTRAKALLGSMLGIPSRETVAAFVLLAHMGFAADSECEVWMMTGLAVRMSIDCGLHMTPPQDSSMSADDRRLNRLVFWSVLLMDYALSFGVGRQTAFRPDDITQTLPTDEDLNPASACTPTAADTPRSPFLFATKMMLSYGPLINMLNRGRGGDRDVNAARAAAIREYNRLPADMQWNVGNLQRHSRNNQGSIFLHLHLWMHTIIASGYLTGSNLLRRQAMDKPVKAGQAGLRSGAVTPNTATTSSLWRNSARTIGDILVLSDIINPYAYFALPFVNQAFFVAGCCYVKEQHALLQSLPASRSGSRAGSRATSPNHSGPSPANNLTVPGLSMTSMTHHNSNGDKEHNGGGGDDDDESNGHQESETSAVEEVAPRAGVDLSRALLTSVATTNISTLQQGLAKLAKYWYGAEWIAGTLQQRIEGIHDVDLVSVRENFASFVSLPDAGLVRAGAAESTPAPHDIETPFVPEMDLGDLDFLSLPFDLGVEGSANVVETEVSIPQVFPPSWVR</sequence>
<feature type="compositionally biased region" description="Low complexity" evidence="2">
    <location>
        <begin position="12"/>
        <end position="28"/>
    </location>
</feature>
<dbReference type="GO" id="GO:0006351">
    <property type="term" value="P:DNA-templated transcription"/>
    <property type="evidence" value="ECO:0007669"/>
    <property type="project" value="InterPro"/>
</dbReference>
<dbReference type="PANTHER" id="PTHR47783">
    <property type="entry name" value="ZN(II)2CYS6 TRANSCRIPTION FACTOR (EUROFUNG)-RELATED"/>
    <property type="match status" value="1"/>
</dbReference>
<evidence type="ECO:0000256" key="1">
    <source>
        <dbReference type="ARBA" id="ARBA00023242"/>
    </source>
</evidence>
<dbReference type="RefSeq" id="XP_028476196.1">
    <property type="nucleotide sequence ID" value="XM_028623263.1"/>
</dbReference>
<feature type="compositionally biased region" description="Polar residues" evidence="2">
    <location>
        <begin position="29"/>
        <end position="38"/>
    </location>
</feature>
<dbReference type="Proteomes" id="UP000279236">
    <property type="component" value="Unassembled WGS sequence"/>
</dbReference>
<dbReference type="GeneID" id="39592475"/>
<name>A0A427XSL3_9TREE</name>
<feature type="region of interest" description="Disordered" evidence="2">
    <location>
        <begin position="234"/>
        <end position="281"/>
    </location>
</feature>
<feature type="domain" description="Xylanolytic transcriptional activator regulatory" evidence="3">
    <location>
        <begin position="420"/>
        <end position="494"/>
    </location>
</feature>
<evidence type="ECO:0000256" key="2">
    <source>
        <dbReference type="SAM" id="MobiDB-lite"/>
    </source>
</evidence>
<dbReference type="PANTHER" id="PTHR47783:SF1">
    <property type="entry name" value="ZN(II)2CYS6 TRANSCRIPTION FACTOR (EUROFUNG)"/>
    <property type="match status" value="1"/>
</dbReference>
<dbReference type="STRING" id="105984.A0A427XSL3"/>
<dbReference type="InterPro" id="IPR007219">
    <property type="entry name" value="XnlR_reg_dom"/>
</dbReference>
<feature type="compositionally biased region" description="Polar residues" evidence="2">
    <location>
        <begin position="693"/>
        <end position="720"/>
    </location>
</feature>
<dbReference type="EMBL" id="RSCE01000006">
    <property type="protein sequence ID" value="RSH81741.1"/>
    <property type="molecule type" value="Genomic_DNA"/>
</dbReference>
<keyword evidence="1" id="KW-0539">Nucleus</keyword>
<evidence type="ECO:0000313" key="5">
    <source>
        <dbReference type="Proteomes" id="UP000279236"/>
    </source>
</evidence>
<dbReference type="SMART" id="SM00906">
    <property type="entry name" value="Fungal_trans"/>
    <property type="match status" value="1"/>
</dbReference>
<feature type="region of interest" description="Disordered" evidence="2">
    <location>
        <begin position="1"/>
        <end position="116"/>
    </location>
</feature>
<dbReference type="Pfam" id="PF04082">
    <property type="entry name" value="Fungal_trans"/>
    <property type="match status" value="1"/>
</dbReference>
<feature type="compositionally biased region" description="Basic and acidic residues" evidence="2">
    <location>
        <begin position="39"/>
        <end position="48"/>
    </location>
</feature>
<dbReference type="GO" id="GO:0008270">
    <property type="term" value="F:zinc ion binding"/>
    <property type="evidence" value="ECO:0007669"/>
    <property type="project" value="InterPro"/>
</dbReference>
<feature type="region of interest" description="Disordered" evidence="2">
    <location>
        <begin position="681"/>
        <end position="753"/>
    </location>
</feature>
<dbReference type="CDD" id="cd12148">
    <property type="entry name" value="fungal_TF_MHR"/>
    <property type="match status" value="1"/>
</dbReference>